<dbReference type="Proteomes" id="UP000078447">
    <property type="component" value="Unassembled WGS sequence"/>
</dbReference>
<accession>A0ABX2VBB5</accession>
<dbReference type="EMBL" id="LVVL01000001">
    <property type="protein sequence ID" value="OAN15536.1"/>
    <property type="molecule type" value="Genomic_DNA"/>
</dbReference>
<feature type="domain" description="N-acetyltransferase" evidence="3">
    <location>
        <begin position="1"/>
        <end position="151"/>
    </location>
</feature>
<evidence type="ECO:0000313" key="5">
    <source>
        <dbReference type="Proteomes" id="UP000078447"/>
    </source>
</evidence>
<reference evidence="4 5" key="1">
    <citation type="submission" date="2016-03" db="EMBL/GenBank/DDBJ databases">
        <authorList>
            <person name="Cho S.-Y."/>
            <person name="Lim S."/>
            <person name="Kim H."/>
            <person name="Soh E.H."/>
            <person name="Moon J.S."/>
        </authorList>
    </citation>
    <scope>NUCLEOTIDE SEQUENCE [LARGE SCALE GENOMIC DNA]</scope>
    <source>
        <strain evidence="4 5">KCTC 3810</strain>
    </source>
</reference>
<protein>
    <recommendedName>
        <fullName evidence="3">N-acetyltransferase domain-containing protein</fullName>
    </recommendedName>
</protein>
<dbReference type="PANTHER" id="PTHR43072:SF23">
    <property type="entry name" value="UPF0039 PROTEIN C11D3.02C"/>
    <property type="match status" value="1"/>
</dbReference>
<proteinExistence type="predicted"/>
<comment type="caution">
    <text evidence="4">The sequence shown here is derived from an EMBL/GenBank/DDBJ whole genome shotgun (WGS) entry which is preliminary data.</text>
</comment>
<dbReference type="RefSeq" id="WP_028106364.1">
    <property type="nucleotide sequence ID" value="NZ_LVVL01000001.1"/>
</dbReference>
<evidence type="ECO:0000313" key="4">
    <source>
        <dbReference type="EMBL" id="OAN15536.1"/>
    </source>
</evidence>
<organism evidence="4 5">
    <name type="scientific">Exiguobacterium undae</name>
    <dbReference type="NCBI Taxonomy" id="169177"/>
    <lineage>
        <taxon>Bacteria</taxon>
        <taxon>Bacillati</taxon>
        <taxon>Bacillota</taxon>
        <taxon>Bacilli</taxon>
        <taxon>Bacillales</taxon>
        <taxon>Bacillales Family XII. Incertae Sedis</taxon>
        <taxon>Exiguobacterium</taxon>
    </lineage>
</organism>
<dbReference type="Gene3D" id="3.40.630.30">
    <property type="match status" value="1"/>
</dbReference>
<sequence>MIIRKMNADDRRQLFNIYLQGVEEGNATFETDVDERKWWRQMKEADVFVIEEQTVVVGWVKMMLVSARPVYQGVRELSLYVDRAERGKGYGRLLLQHVIHFAEEHGIWTLQSHIFPENKASLTIQQQAGFRIVGRREKIAQHAGRWRDTLLLERRSRKMD</sequence>
<name>A0ABX2VBB5_9BACL</name>
<gene>
    <name evidence="4" type="ORF">A3783_06265</name>
</gene>
<keyword evidence="2" id="KW-0012">Acyltransferase</keyword>
<dbReference type="Pfam" id="PF00583">
    <property type="entry name" value="Acetyltransf_1"/>
    <property type="match status" value="1"/>
</dbReference>
<dbReference type="PANTHER" id="PTHR43072">
    <property type="entry name" value="N-ACETYLTRANSFERASE"/>
    <property type="match status" value="1"/>
</dbReference>
<evidence type="ECO:0000256" key="2">
    <source>
        <dbReference type="ARBA" id="ARBA00023315"/>
    </source>
</evidence>
<keyword evidence="5" id="KW-1185">Reference proteome</keyword>
<dbReference type="CDD" id="cd04301">
    <property type="entry name" value="NAT_SF"/>
    <property type="match status" value="1"/>
</dbReference>
<dbReference type="SUPFAM" id="SSF55729">
    <property type="entry name" value="Acyl-CoA N-acyltransferases (Nat)"/>
    <property type="match status" value="1"/>
</dbReference>
<evidence type="ECO:0000259" key="3">
    <source>
        <dbReference type="PROSITE" id="PS51186"/>
    </source>
</evidence>
<evidence type="ECO:0000256" key="1">
    <source>
        <dbReference type="ARBA" id="ARBA00022679"/>
    </source>
</evidence>
<dbReference type="InterPro" id="IPR000182">
    <property type="entry name" value="GNAT_dom"/>
</dbReference>
<dbReference type="InterPro" id="IPR016181">
    <property type="entry name" value="Acyl_CoA_acyltransferase"/>
</dbReference>
<keyword evidence="1" id="KW-0808">Transferase</keyword>
<dbReference type="PROSITE" id="PS51186">
    <property type="entry name" value="GNAT"/>
    <property type="match status" value="1"/>
</dbReference>